<evidence type="ECO:0000256" key="6">
    <source>
        <dbReference type="ARBA" id="ARBA00022801"/>
    </source>
</evidence>
<evidence type="ECO:0000256" key="9">
    <source>
        <dbReference type="ARBA" id="ARBA00023679"/>
    </source>
</evidence>
<dbReference type="GO" id="GO:0046872">
    <property type="term" value="F:metal ion binding"/>
    <property type="evidence" value="ECO:0007669"/>
    <property type="project" value="UniProtKB-KW"/>
</dbReference>
<keyword evidence="5" id="KW-0479">Metal-binding</keyword>
<evidence type="ECO:0000256" key="3">
    <source>
        <dbReference type="ARBA" id="ARBA00009595"/>
    </source>
</evidence>
<keyword evidence="7" id="KW-0460">Magnesium</keyword>
<dbReference type="Pfam" id="PF09296">
    <property type="entry name" value="NUDIX-like"/>
    <property type="match status" value="1"/>
</dbReference>
<dbReference type="PROSITE" id="PS51462">
    <property type="entry name" value="NUDIX"/>
    <property type="match status" value="1"/>
</dbReference>
<evidence type="ECO:0000256" key="1">
    <source>
        <dbReference type="ARBA" id="ARBA00001946"/>
    </source>
</evidence>
<evidence type="ECO:0000313" key="11">
    <source>
        <dbReference type="EMBL" id="SCA57162.1"/>
    </source>
</evidence>
<protein>
    <recommendedName>
        <fullName evidence="4">NAD(+) diphosphatase</fullName>
        <ecNumber evidence="4">3.6.1.22</ecNumber>
    </recommendedName>
</protein>
<name>A0A1C3RIR6_9PROT</name>
<dbReference type="Proteomes" id="UP000231658">
    <property type="component" value="Unassembled WGS sequence"/>
</dbReference>
<dbReference type="InterPro" id="IPR000086">
    <property type="entry name" value="NUDIX_hydrolase_dom"/>
</dbReference>
<dbReference type="PROSITE" id="PS00893">
    <property type="entry name" value="NUDIX_BOX"/>
    <property type="match status" value="1"/>
</dbReference>
<evidence type="ECO:0000256" key="2">
    <source>
        <dbReference type="ARBA" id="ARBA00001947"/>
    </source>
</evidence>
<keyword evidence="8" id="KW-0520">NAD</keyword>
<accession>A0A1C3RIR6</accession>
<dbReference type="InterPro" id="IPR015375">
    <property type="entry name" value="NADH_PPase-like_N"/>
</dbReference>
<dbReference type="PANTHER" id="PTHR42904">
    <property type="entry name" value="NUDIX HYDROLASE, NUDC SUBFAMILY"/>
    <property type="match status" value="1"/>
</dbReference>
<evidence type="ECO:0000256" key="8">
    <source>
        <dbReference type="ARBA" id="ARBA00023027"/>
    </source>
</evidence>
<keyword evidence="6 11" id="KW-0378">Hydrolase</keyword>
<dbReference type="OrthoDB" id="9791656at2"/>
<sequence>MLIASDDLFYATPNLDRAAHLRLDSNWLNKEITNSSSRFILLHQSKNLFKKTLKENLPHFLNPDESTPFLKSCPWAYLGSHQGKSLFVIDASEITETEITQKLEPDLFFEDLRRAGPIMQKDQASQFAYGRALMFWHSRHQFCGACGHKTALKQAGHMRTCLNPDCGIPHFPRTDPAVIMLVHDGTRCLLAHNHYLRDGMYSTLAGFVEPGETLEQAVRREVMEETNIQVGDVTFAGSQPWPFPTSLMIGFYAHAQSYDITLQDEELEDAQWFSRDDLRKFKAQGRLLPSRDSIARNMIEAWIKAE</sequence>
<dbReference type="SUPFAM" id="SSF55811">
    <property type="entry name" value="Nudix"/>
    <property type="match status" value="1"/>
</dbReference>
<comment type="cofactor">
    <cofactor evidence="1">
        <name>Mg(2+)</name>
        <dbReference type="ChEBI" id="CHEBI:18420"/>
    </cofactor>
</comment>
<keyword evidence="12" id="KW-1185">Reference proteome</keyword>
<dbReference type="GO" id="GO:0006742">
    <property type="term" value="P:NADP+ catabolic process"/>
    <property type="evidence" value="ECO:0007669"/>
    <property type="project" value="TreeGrafter"/>
</dbReference>
<proteinExistence type="inferred from homology"/>
<dbReference type="InterPro" id="IPR015797">
    <property type="entry name" value="NUDIX_hydrolase-like_dom_sf"/>
</dbReference>
<comment type="cofactor">
    <cofactor evidence="2">
        <name>Zn(2+)</name>
        <dbReference type="ChEBI" id="CHEBI:29105"/>
    </cofactor>
</comment>
<dbReference type="PANTHER" id="PTHR42904:SF6">
    <property type="entry name" value="NAD-CAPPED RNA HYDROLASE NUDT12"/>
    <property type="match status" value="1"/>
</dbReference>
<dbReference type="CDD" id="cd03429">
    <property type="entry name" value="NUDIX_NADH_pyrophosphatase_Nudt13"/>
    <property type="match status" value="1"/>
</dbReference>
<dbReference type="Gene3D" id="3.90.79.20">
    <property type="match status" value="1"/>
</dbReference>
<dbReference type="InterPro" id="IPR015376">
    <property type="entry name" value="Znr_NADH_PPase"/>
</dbReference>
<dbReference type="GO" id="GO:0035529">
    <property type="term" value="F:NADH pyrophosphatase activity"/>
    <property type="evidence" value="ECO:0007669"/>
    <property type="project" value="TreeGrafter"/>
</dbReference>
<dbReference type="AlphaFoldDB" id="A0A1C3RIR6"/>
<dbReference type="GO" id="GO:0005829">
    <property type="term" value="C:cytosol"/>
    <property type="evidence" value="ECO:0007669"/>
    <property type="project" value="TreeGrafter"/>
</dbReference>
<dbReference type="RefSeq" id="WP_069189204.1">
    <property type="nucleotide sequence ID" value="NZ_FLYE01000034.1"/>
</dbReference>
<feature type="domain" description="Nudix hydrolase" evidence="10">
    <location>
        <begin position="172"/>
        <end position="300"/>
    </location>
</feature>
<evidence type="ECO:0000256" key="7">
    <source>
        <dbReference type="ARBA" id="ARBA00022842"/>
    </source>
</evidence>
<dbReference type="GO" id="GO:0019677">
    <property type="term" value="P:NAD+ catabolic process"/>
    <property type="evidence" value="ECO:0007669"/>
    <property type="project" value="TreeGrafter"/>
</dbReference>
<dbReference type="Pfam" id="PF00293">
    <property type="entry name" value="NUDIX"/>
    <property type="match status" value="1"/>
</dbReference>
<dbReference type="EC" id="3.6.1.22" evidence="4"/>
<dbReference type="InterPro" id="IPR020084">
    <property type="entry name" value="NUDIX_hydrolase_CS"/>
</dbReference>
<dbReference type="Pfam" id="PF09297">
    <property type="entry name" value="Zn_ribbon_NUD"/>
    <property type="match status" value="1"/>
</dbReference>
<evidence type="ECO:0000313" key="12">
    <source>
        <dbReference type="Proteomes" id="UP000231658"/>
    </source>
</evidence>
<dbReference type="EMBL" id="FLYE01000034">
    <property type="protein sequence ID" value="SCA57162.1"/>
    <property type="molecule type" value="Genomic_DNA"/>
</dbReference>
<comment type="similarity">
    <text evidence="3">Belongs to the Nudix hydrolase family. NudC subfamily.</text>
</comment>
<dbReference type="InterPro" id="IPR049734">
    <property type="entry name" value="NudC-like_C"/>
</dbReference>
<evidence type="ECO:0000256" key="4">
    <source>
        <dbReference type="ARBA" id="ARBA00012381"/>
    </source>
</evidence>
<evidence type="ECO:0000259" key="10">
    <source>
        <dbReference type="PROSITE" id="PS51462"/>
    </source>
</evidence>
<dbReference type="STRING" id="1867952.MTBPR1_40185"/>
<dbReference type="NCBIfam" id="NF001299">
    <property type="entry name" value="PRK00241.1"/>
    <property type="match status" value="1"/>
</dbReference>
<evidence type="ECO:0000256" key="5">
    <source>
        <dbReference type="ARBA" id="ARBA00022723"/>
    </source>
</evidence>
<organism evidence="11 12">
    <name type="scientific">Candidatus Terasakiella magnetica</name>
    <dbReference type="NCBI Taxonomy" id="1867952"/>
    <lineage>
        <taxon>Bacteria</taxon>
        <taxon>Pseudomonadati</taxon>
        <taxon>Pseudomonadota</taxon>
        <taxon>Alphaproteobacteria</taxon>
        <taxon>Rhodospirillales</taxon>
        <taxon>Terasakiellaceae</taxon>
        <taxon>Terasakiella</taxon>
    </lineage>
</organism>
<reference evidence="11 12" key="1">
    <citation type="submission" date="2016-07" db="EMBL/GenBank/DDBJ databases">
        <authorList>
            <person name="Lefevre C.T."/>
        </authorList>
    </citation>
    <scope>NUCLEOTIDE SEQUENCE [LARGE SCALE GENOMIC DNA]</scope>
    <source>
        <strain evidence="11">PR1</strain>
    </source>
</reference>
<dbReference type="Gene3D" id="3.90.79.10">
    <property type="entry name" value="Nucleoside Triphosphate Pyrophosphohydrolase"/>
    <property type="match status" value="1"/>
</dbReference>
<comment type="catalytic activity">
    <reaction evidence="9">
        <text>a 5'-end NAD(+)-phospho-ribonucleoside in mRNA + H2O = a 5'-end phospho-adenosine-phospho-ribonucleoside in mRNA + beta-nicotinamide D-ribonucleotide + 2 H(+)</text>
        <dbReference type="Rhea" id="RHEA:60876"/>
        <dbReference type="Rhea" id="RHEA-COMP:15698"/>
        <dbReference type="Rhea" id="RHEA-COMP:15719"/>
        <dbReference type="ChEBI" id="CHEBI:14649"/>
        <dbReference type="ChEBI" id="CHEBI:15377"/>
        <dbReference type="ChEBI" id="CHEBI:15378"/>
        <dbReference type="ChEBI" id="CHEBI:144029"/>
        <dbReference type="ChEBI" id="CHEBI:144051"/>
    </reaction>
    <physiologicalReaction direction="left-to-right" evidence="9">
        <dbReference type="Rhea" id="RHEA:60877"/>
    </physiologicalReaction>
</comment>
<gene>
    <name evidence="11" type="ORF">MTBPR1_40185</name>
</gene>
<dbReference type="InterPro" id="IPR050241">
    <property type="entry name" value="NAD-cap_RNA_hydrolase_NudC"/>
</dbReference>